<reference evidence="1" key="1">
    <citation type="submission" date="2012-05" db="EMBL/GenBank/DDBJ databases">
        <authorList>
            <person name="Krishnakumar V."/>
            <person name="Cheung F."/>
            <person name="Xiao Y."/>
            <person name="Chan A."/>
            <person name="Moskal W.A."/>
            <person name="Town C.D."/>
        </authorList>
    </citation>
    <scope>NUCLEOTIDE SEQUENCE</scope>
</reference>
<accession>I3T0M1</accession>
<evidence type="ECO:0000313" key="1">
    <source>
        <dbReference type="EMBL" id="AFK46063.1"/>
    </source>
</evidence>
<proteinExistence type="evidence at transcript level"/>
<dbReference type="EMBL" id="BT146269">
    <property type="protein sequence ID" value="AFK46063.1"/>
    <property type="molecule type" value="mRNA"/>
</dbReference>
<name>I3T0M1_LOTJA</name>
<organism evidence="1">
    <name type="scientific">Lotus japonicus</name>
    <name type="common">Lotus corniculatus var. japonicus</name>
    <dbReference type="NCBI Taxonomy" id="34305"/>
    <lineage>
        <taxon>Eukaryota</taxon>
        <taxon>Viridiplantae</taxon>
        <taxon>Streptophyta</taxon>
        <taxon>Embryophyta</taxon>
        <taxon>Tracheophyta</taxon>
        <taxon>Spermatophyta</taxon>
        <taxon>Magnoliopsida</taxon>
        <taxon>eudicotyledons</taxon>
        <taxon>Gunneridae</taxon>
        <taxon>Pentapetalae</taxon>
        <taxon>rosids</taxon>
        <taxon>fabids</taxon>
        <taxon>Fabales</taxon>
        <taxon>Fabaceae</taxon>
        <taxon>Papilionoideae</taxon>
        <taxon>50 kb inversion clade</taxon>
        <taxon>NPAAA clade</taxon>
        <taxon>Hologalegina</taxon>
        <taxon>robinioid clade</taxon>
        <taxon>Loteae</taxon>
        <taxon>Lotus</taxon>
    </lineage>
</organism>
<protein>
    <submittedName>
        <fullName evidence="1">Uncharacterized protein</fullName>
    </submittedName>
</protein>
<sequence>MLRPTTRSFTFLSSNLIADSKVSRLVKTAWKNPSTSFERRSIPWESFSVAPPNSSTVFRSDSVSMASPPPPWIVGYNSFTTASTVSNSLITEKFPLENLTLISSFTRSANL</sequence>
<dbReference type="AlphaFoldDB" id="I3T0M1"/>